<dbReference type="Pfam" id="PF13483">
    <property type="entry name" value="Lactamase_B_3"/>
    <property type="match status" value="1"/>
</dbReference>
<comment type="caution">
    <text evidence="1">The sequence shown here is derived from an EMBL/GenBank/DDBJ whole genome shotgun (WGS) entry which is preliminary data.</text>
</comment>
<gene>
    <name evidence="1" type="ORF">NE398_04615</name>
</gene>
<dbReference type="SUPFAM" id="SSF56281">
    <property type="entry name" value="Metallo-hydrolase/oxidoreductase"/>
    <property type="match status" value="1"/>
</dbReference>
<dbReference type="PANTHER" id="PTHR42967">
    <property type="entry name" value="METAL DEPENDENT HYDROLASE"/>
    <property type="match status" value="1"/>
</dbReference>
<proteinExistence type="predicted"/>
<dbReference type="EMBL" id="JAMRYU010000004">
    <property type="protein sequence ID" value="MDC4239445.1"/>
    <property type="molecule type" value="Genomic_DNA"/>
</dbReference>
<dbReference type="RefSeq" id="WP_097034385.1">
    <property type="nucleotide sequence ID" value="NZ_CAJMCA010000088.1"/>
</dbReference>
<evidence type="ECO:0000313" key="2">
    <source>
        <dbReference type="Proteomes" id="UP001141183"/>
    </source>
</evidence>
<protein>
    <submittedName>
        <fullName evidence="1">MBL fold metallo-hydrolase</fullName>
    </submittedName>
</protein>
<keyword evidence="2" id="KW-1185">Reference proteome</keyword>
<dbReference type="InterPro" id="IPR036866">
    <property type="entry name" value="RibonucZ/Hydroxyglut_hydro"/>
</dbReference>
<dbReference type="Gene3D" id="3.60.15.10">
    <property type="entry name" value="Ribonuclease Z/Hydroxyacylglutathione hydrolase-like"/>
    <property type="match status" value="1"/>
</dbReference>
<dbReference type="PANTHER" id="PTHR42967:SF1">
    <property type="entry name" value="MBL FOLD METALLO-HYDROLASE"/>
    <property type="match status" value="1"/>
</dbReference>
<organism evidence="1 2">
    <name type="scientific">Clostridium tertium</name>
    <dbReference type="NCBI Taxonomy" id="1559"/>
    <lineage>
        <taxon>Bacteria</taxon>
        <taxon>Bacillati</taxon>
        <taxon>Bacillota</taxon>
        <taxon>Clostridia</taxon>
        <taxon>Eubacteriales</taxon>
        <taxon>Clostridiaceae</taxon>
        <taxon>Clostridium</taxon>
    </lineage>
</organism>
<sequence length="211" mass="24142">MEIKWIGNTSFLIKNSTGKRILLDPIQIYPYIEKYDLNPNIITFSHTHNNEIINKHVDKNCIIVNSACSFSNDFVTLKGYKTFKDNLSGYKRGENIIYLLNIDEFKVCHLGSLGHQLNDDLLDKLTDLDFLFIPIGGHFCLDGFSAAKLALSLKPKYIIPMFFKTSSEYFYLDGPHKFLSSLKNILSYNTNTIYSNDLSFKDRCSVILLSA</sequence>
<dbReference type="AlphaFoldDB" id="A0A9X3XHF6"/>
<accession>A0A9X3XHF6</accession>
<dbReference type="Proteomes" id="UP001141183">
    <property type="component" value="Unassembled WGS sequence"/>
</dbReference>
<name>A0A9X3XHF6_9CLOT</name>
<evidence type="ECO:0000313" key="1">
    <source>
        <dbReference type="EMBL" id="MDC4239445.1"/>
    </source>
</evidence>
<reference evidence="1" key="1">
    <citation type="submission" date="2022-05" db="EMBL/GenBank/DDBJ databases">
        <title>Draft genome sequence of Clostridium tertium strain CP3 isolated from Peru.</title>
        <authorList>
            <person name="Hurtado R."/>
            <person name="Lima L."/>
            <person name="Sousa T."/>
            <person name="Jaiswal A.K."/>
            <person name="Tiwari S."/>
            <person name="Maturrano L."/>
            <person name="Brenig B."/>
            <person name="Azevedo V."/>
        </authorList>
    </citation>
    <scope>NUCLEOTIDE SEQUENCE</scope>
    <source>
        <strain evidence="1">CP3</strain>
    </source>
</reference>